<evidence type="ECO:0000313" key="2">
    <source>
        <dbReference type="EMBL" id="GLH70491.1"/>
    </source>
</evidence>
<dbReference type="Proteomes" id="UP001165089">
    <property type="component" value="Unassembled WGS sequence"/>
</dbReference>
<proteinExistence type="predicted"/>
<sequence length="168" mass="17889">MVGIRRVLIMLCLAGAGAFAQAGPSAGAPEARQTALAVFKILQRQDWVALYATVALSEGATDGLPPRAEDFAADVRKGIGRNQAAVDEVFGGMSDVAVGEAEIRGDYATLPTSCTITLRGQKVTFRGRAHLIRRHHAWKWDLTFSDNAEDATSRALTELVGKPPEGGK</sequence>
<reference evidence="2 3" key="1">
    <citation type="journal article" date="2023" name="Antonie Van Leeuwenhoek">
        <title>Mesoterricola silvestris gen. nov., sp. nov., Mesoterricola sediminis sp. nov., Geothrix oryzae sp. nov., Geothrix edaphica sp. nov., Geothrix rubra sp. nov., and Geothrix limicola sp. nov., six novel members of Acidobacteriota isolated from soils.</title>
        <authorList>
            <person name="Itoh H."/>
            <person name="Sugisawa Y."/>
            <person name="Mise K."/>
            <person name="Xu Z."/>
            <person name="Kuniyasu M."/>
            <person name="Ushijima N."/>
            <person name="Kawano K."/>
            <person name="Kobayashi E."/>
            <person name="Shiratori Y."/>
            <person name="Masuda Y."/>
            <person name="Senoo K."/>
        </authorList>
    </citation>
    <scope>NUCLEOTIDE SEQUENCE [LARGE SCALE GENOMIC DNA]</scope>
    <source>
        <strain evidence="2 3">Red803</strain>
    </source>
</reference>
<evidence type="ECO:0008006" key="4">
    <source>
        <dbReference type="Google" id="ProtNLM"/>
    </source>
</evidence>
<evidence type="ECO:0000313" key="3">
    <source>
        <dbReference type="Proteomes" id="UP001165089"/>
    </source>
</evidence>
<keyword evidence="1" id="KW-0732">Signal</keyword>
<name>A0ABQ5Q7V4_9BACT</name>
<dbReference type="EMBL" id="BSDD01000003">
    <property type="protein sequence ID" value="GLH70491.1"/>
    <property type="molecule type" value="Genomic_DNA"/>
</dbReference>
<protein>
    <recommendedName>
        <fullName evidence="4">DUF4440 domain-containing protein</fullName>
    </recommendedName>
</protein>
<keyword evidence="3" id="KW-1185">Reference proteome</keyword>
<dbReference type="RefSeq" id="WP_285725367.1">
    <property type="nucleotide sequence ID" value="NZ_BSDD01000003.1"/>
</dbReference>
<organism evidence="2 3">
    <name type="scientific">Geothrix rubra</name>
    <dbReference type="NCBI Taxonomy" id="2927977"/>
    <lineage>
        <taxon>Bacteria</taxon>
        <taxon>Pseudomonadati</taxon>
        <taxon>Acidobacteriota</taxon>
        <taxon>Holophagae</taxon>
        <taxon>Holophagales</taxon>
        <taxon>Holophagaceae</taxon>
        <taxon>Geothrix</taxon>
    </lineage>
</organism>
<evidence type="ECO:0000256" key="1">
    <source>
        <dbReference type="SAM" id="SignalP"/>
    </source>
</evidence>
<accession>A0ABQ5Q7V4</accession>
<feature type="chain" id="PRO_5045277236" description="DUF4440 domain-containing protein" evidence="1">
    <location>
        <begin position="23"/>
        <end position="168"/>
    </location>
</feature>
<comment type="caution">
    <text evidence="2">The sequence shown here is derived from an EMBL/GenBank/DDBJ whole genome shotgun (WGS) entry which is preliminary data.</text>
</comment>
<gene>
    <name evidence="2" type="ORF">GETHPA_20240</name>
</gene>
<feature type="signal peptide" evidence="1">
    <location>
        <begin position="1"/>
        <end position="22"/>
    </location>
</feature>